<dbReference type="AlphaFoldDB" id="A0AAE0BC34"/>
<proteinExistence type="predicted"/>
<dbReference type="Pfam" id="PF23733">
    <property type="entry name" value="GRXCR1-2_C"/>
    <property type="match status" value="1"/>
</dbReference>
<gene>
    <name evidence="2" type="ORF">CYMTET_56441</name>
</gene>
<protein>
    <submittedName>
        <fullName evidence="2">Uncharacterized protein</fullName>
    </submittedName>
</protein>
<feature type="compositionally biased region" description="Low complexity" evidence="1">
    <location>
        <begin position="56"/>
        <end position="94"/>
    </location>
</feature>
<accession>A0AAE0BC34</accession>
<feature type="compositionally biased region" description="Acidic residues" evidence="1">
    <location>
        <begin position="544"/>
        <end position="558"/>
    </location>
</feature>
<feature type="compositionally biased region" description="Basic and acidic residues" evidence="1">
    <location>
        <begin position="502"/>
        <end position="518"/>
    </location>
</feature>
<name>A0AAE0BC34_9CHLO</name>
<evidence type="ECO:0000256" key="1">
    <source>
        <dbReference type="SAM" id="MobiDB-lite"/>
    </source>
</evidence>
<dbReference type="Proteomes" id="UP001190700">
    <property type="component" value="Unassembled WGS sequence"/>
</dbReference>
<evidence type="ECO:0000313" key="2">
    <source>
        <dbReference type="EMBL" id="KAK3233235.1"/>
    </source>
</evidence>
<feature type="compositionally biased region" description="Basic and acidic residues" evidence="1">
    <location>
        <begin position="95"/>
        <end position="113"/>
    </location>
</feature>
<feature type="compositionally biased region" description="Polar residues" evidence="1">
    <location>
        <begin position="119"/>
        <end position="135"/>
    </location>
</feature>
<feature type="region of interest" description="Disordered" evidence="1">
    <location>
        <begin position="51"/>
        <end position="135"/>
    </location>
</feature>
<sequence length="672" mass="74022">MSGRQKSSGEEPPSSRTSKTATSKRRSIRQSFADMGASAYMVNGEDAHARSKLIGSTSTPKVKSSSPRASSSRTVKGRPSQLGSPGSSNSPGPDSVERNRKEAHLDEQPDARLVRGTRSGRNSIGSSTGTPEKATTSITALRVQGKAVLGGKLTVIGNLPPGSQRARFTWYRLWGTLSGRVMGEKIACSGPSYCPDVCDVGCRLHVMVAPKLNTGEYGPVCSAVTKKCVQECMEENSSQHSASIQNFARDSAESALEEQSHAALESYVRAYAPGSESGTGVSLPNKSPVQSTRDFHVPQARKDSLTGCVSCGGLRFVPCQNCGRSGMVTEIDKVTGKQTMYPCGKCQENGLAPCMECIMLDDDRKKGSENGSMAGAGREYEMSFHDLESIQDGTMADGYDDVDRCRARSEQGFMADESSSRMRMARFYQFSGTEELEAELDHRRKLKAEMKQRKSKSANPASDEYHSNRWQARDGKYVPGEHQAMTQIDEDTHSLGQEFEDDGHLSPDPRASRHDSRSRPAASRRAPQGESRHGRPAAVHAEIFTEDQYEDQYEDDEPPYGSRDAERYYDDSEEEDYYASPRPKEQQLYKQNSDAFSLTSMMSYLFTPSPAKPTLRGPPAPKHESANGLDPMDEWLDDLPDYEDDYYGDEDSSSIFRISKTKTWRWCAGAFT</sequence>
<reference evidence="2 3" key="1">
    <citation type="journal article" date="2015" name="Genome Biol. Evol.">
        <title>Comparative Genomics of a Bacterivorous Green Alga Reveals Evolutionary Causalities and Consequences of Phago-Mixotrophic Mode of Nutrition.</title>
        <authorList>
            <person name="Burns J.A."/>
            <person name="Paasch A."/>
            <person name="Narechania A."/>
            <person name="Kim E."/>
        </authorList>
    </citation>
    <scope>NUCLEOTIDE SEQUENCE [LARGE SCALE GENOMIC DNA]</scope>
    <source>
        <strain evidence="2 3">PLY_AMNH</strain>
    </source>
</reference>
<feature type="region of interest" description="Disordered" evidence="1">
    <location>
        <begin position="609"/>
        <end position="636"/>
    </location>
</feature>
<feature type="region of interest" description="Disordered" evidence="1">
    <location>
        <begin position="1"/>
        <end position="32"/>
    </location>
</feature>
<feature type="region of interest" description="Disordered" evidence="1">
    <location>
        <begin position="448"/>
        <end position="470"/>
    </location>
</feature>
<keyword evidence="3" id="KW-1185">Reference proteome</keyword>
<evidence type="ECO:0000313" key="3">
    <source>
        <dbReference type="Proteomes" id="UP001190700"/>
    </source>
</evidence>
<organism evidence="2 3">
    <name type="scientific">Cymbomonas tetramitiformis</name>
    <dbReference type="NCBI Taxonomy" id="36881"/>
    <lineage>
        <taxon>Eukaryota</taxon>
        <taxon>Viridiplantae</taxon>
        <taxon>Chlorophyta</taxon>
        <taxon>Pyramimonadophyceae</taxon>
        <taxon>Pyramimonadales</taxon>
        <taxon>Pyramimonadaceae</taxon>
        <taxon>Cymbomonas</taxon>
    </lineage>
</organism>
<comment type="caution">
    <text evidence="2">The sequence shown here is derived from an EMBL/GenBank/DDBJ whole genome shotgun (WGS) entry which is preliminary data.</text>
</comment>
<dbReference type="EMBL" id="LGRX02035771">
    <property type="protein sequence ID" value="KAK3233235.1"/>
    <property type="molecule type" value="Genomic_DNA"/>
</dbReference>
<feature type="region of interest" description="Disordered" evidence="1">
    <location>
        <begin position="497"/>
        <end position="589"/>
    </location>
</feature>